<evidence type="ECO:0000256" key="6">
    <source>
        <dbReference type="ARBA" id="ARBA00023187"/>
    </source>
</evidence>
<dbReference type="Proteomes" id="UP000218231">
    <property type="component" value="Unassembled WGS sequence"/>
</dbReference>
<evidence type="ECO:0000256" key="5">
    <source>
        <dbReference type="ARBA" id="ARBA00023163"/>
    </source>
</evidence>
<comment type="similarity">
    <text evidence="8">Belongs to the IWS1 family.</text>
</comment>
<name>A0A2A2KUL9_9BILA</name>
<comment type="caution">
    <text evidence="12">The sequence shown here is derived from an EMBL/GenBank/DDBJ whole genome shotgun (WGS) entry which is preliminary data.</text>
</comment>
<evidence type="ECO:0000259" key="11">
    <source>
        <dbReference type="PROSITE" id="PS51319"/>
    </source>
</evidence>
<dbReference type="InterPro" id="IPR017923">
    <property type="entry name" value="TFIIS_N"/>
</dbReference>
<keyword evidence="13" id="KW-1185">Reference proteome</keyword>
<evidence type="ECO:0000256" key="4">
    <source>
        <dbReference type="ARBA" id="ARBA00023015"/>
    </source>
</evidence>
<evidence type="ECO:0000313" key="12">
    <source>
        <dbReference type="EMBL" id="PAV77608.1"/>
    </source>
</evidence>
<protein>
    <recommendedName>
        <fullName evidence="11">TFIIS N-terminal domain-containing protein</fullName>
    </recommendedName>
</protein>
<dbReference type="GO" id="GO:0008380">
    <property type="term" value="P:RNA splicing"/>
    <property type="evidence" value="ECO:0007669"/>
    <property type="project" value="UniProtKB-KW"/>
</dbReference>
<keyword evidence="2" id="KW-0507">mRNA processing</keyword>
<dbReference type="InterPro" id="IPR035441">
    <property type="entry name" value="TFIIS/LEDGF_dom_sf"/>
</dbReference>
<dbReference type="Gene3D" id="1.20.930.10">
    <property type="entry name" value="Conserved domain common to transcription factors TFIIS, elongin A, CRSP70"/>
    <property type="match status" value="1"/>
</dbReference>
<accession>A0A2A2KUL9</accession>
<evidence type="ECO:0000256" key="3">
    <source>
        <dbReference type="ARBA" id="ARBA00022816"/>
    </source>
</evidence>
<keyword evidence="1" id="KW-0813">Transport</keyword>
<comment type="subcellular location">
    <subcellularLocation>
        <location evidence="9">Nucleus</location>
    </subcellularLocation>
</comment>
<keyword evidence="7 9" id="KW-0539">Nucleus</keyword>
<keyword evidence="6" id="KW-0508">mRNA splicing</keyword>
<keyword evidence="5" id="KW-0804">Transcription</keyword>
<dbReference type="InterPro" id="IPR051037">
    <property type="entry name" value="RNAPII_TF_IWS1"/>
</dbReference>
<reference evidence="12 13" key="1">
    <citation type="journal article" date="2017" name="Curr. Biol.">
        <title>Genome architecture and evolution of a unichromosomal asexual nematode.</title>
        <authorList>
            <person name="Fradin H."/>
            <person name="Zegar C."/>
            <person name="Gutwein M."/>
            <person name="Lucas J."/>
            <person name="Kovtun M."/>
            <person name="Corcoran D."/>
            <person name="Baugh L.R."/>
            <person name="Kiontke K."/>
            <person name="Gunsalus K."/>
            <person name="Fitch D.H."/>
            <person name="Piano F."/>
        </authorList>
    </citation>
    <scope>NUCLEOTIDE SEQUENCE [LARGE SCALE GENOMIC DNA]</scope>
    <source>
        <strain evidence="12">PF1309</strain>
    </source>
</reference>
<keyword evidence="3" id="KW-0509">mRNA transport</keyword>
<dbReference type="AlphaFoldDB" id="A0A2A2KUL9"/>
<evidence type="ECO:0000256" key="2">
    <source>
        <dbReference type="ARBA" id="ARBA00022664"/>
    </source>
</evidence>
<evidence type="ECO:0000256" key="1">
    <source>
        <dbReference type="ARBA" id="ARBA00022448"/>
    </source>
</evidence>
<proteinExistence type="inferred from homology"/>
<dbReference type="STRING" id="2018661.A0A2A2KUL9"/>
<keyword evidence="4" id="KW-0805">Transcription regulation</keyword>
<dbReference type="GO" id="GO:0005634">
    <property type="term" value="C:nucleus"/>
    <property type="evidence" value="ECO:0007669"/>
    <property type="project" value="UniProtKB-SubCell"/>
</dbReference>
<feature type="domain" description="TFIIS N-terminal" evidence="11">
    <location>
        <begin position="113"/>
        <end position="191"/>
    </location>
</feature>
<evidence type="ECO:0000256" key="7">
    <source>
        <dbReference type="ARBA" id="ARBA00023242"/>
    </source>
</evidence>
<feature type="region of interest" description="Disordered" evidence="10">
    <location>
        <begin position="29"/>
        <end position="49"/>
    </location>
</feature>
<evidence type="ECO:0000256" key="10">
    <source>
        <dbReference type="SAM" id="MobiDB-lite"/>
    </source>
</evidence>
<gene>
    <name evidence="12" type="ORF">WR25_20373</name>
</gene>
<evidence type="ECO:0000256" key="9">
    <source>
        <dbReference type="PROSITE-ProRule" id="PRU00649"/>
    </source>
</evidence>
<dbReference type="PANTHER" id="PTHR46010:SF1">
    <property type="entry name" value="PROTEIN IWS1 HOMOLOG"/>
    <property type="match status" value="1"/>
</dbReference>
<sequence length="196" mass="22406">MSDDVPQNDFSDYPSDFRWDFDVYLEKKKAERSQSRRRRSRKNGKDGGVDIINDDDGAIAALVETMKEAAKDDRAANMEARPALRKRMLLRQVKAMLIRADMAEAMIENGVLSAVSEWLAPLPDKSLPALEIRTTMLKILRSFGRLETSVLKQSGIGKAVMFLYKHPRETKENKEMAGKLIQEYSKSIFNLETEYK</sequence>
<dbReference type="PANTHER" id="PTHR46010">
    <property type="entry name" value="PROTEIN IWS1 HOMOLOG"/>
    <property type="match status" value="1"/>
</dbReference>
<dbReference type="PROSITE" id="PS51319">
    <property type="entry name" value="TFIIS_N"/>
    <property type="match status" value="1"/>
</dbReference>
<evidence type="ECO:0000256" key="8">
    <source>
        <dbReference type="ARBA" id="ARBA00037992"/>
    </source>
</evidence>
<dbReference type="EMBL" id="LIAE01007677">
    <property type="protein sequence ID" value="PAV77608.1"/>
    <property type="molecule type" value="Genomic_DNA"/>
</dbReference>
<dbReference type="GO" id="GO:0016973">
    <property type="term" value="P:poly(A)+ mRNA export from nucleus"/>
    <property type="evidence" value="ECO:0007669"/>
    <property type="project" value="TreeGrafter"/>
</dbReference>
<dbReference type="OrthoDB" id="21124at2759"/>
<dbReference type="Pfam" id="PF08711">
    <property type="entry name" value="Med26"/>
    <property type="match status" value="1"/>
</dbReference>
<evidence type="ECO:0000313" key="13">
    <source>
        <dbReference type="Proteomes" id="UP000218231"/>
    </source>
</evidence>
<organism evidence="12 13">
    <name type="scientific">Diploscapter pachys</name>
    <dbReference type="NCBI Taxonomy" id="2018661"/>
    <lineage>
        <taxon>Eukaryota</taxon>
        <taxon>Metazoa</taxon>
        <taxon>Ecdysozoa</taxon>
        <taxon>Nematoda</taxon>
        <taxon>Chromadorea</taxon>
        <taxon>Rhabditida</taxon>
        <taxon>Rhabditina</taxon>
        <taxon>Rhabditomorpha</taxon>
        <taxon>Rhabditoidea</taxon>
        <taxon>Rhabditidae</taxon>
        <taxon>Diploscapter</taxon>
    </lineage>
</organism>
<dbReference type="GO" id="GO:0006397">
    <property type="term" value="P:mRNA processing"/>
    <property type="evidence" value="ECO:0007669"/>
    <property type="project" value="UniProtKB-KW"/>
</dbReference>
<dbReference type="FunFam" id="1.20.930.10:FF:000001">
    <property type="entry name" value="IWS1, SUPT6H interacting protein"/>
    <property type="match status" value="1"/>
</dbReference>